<evidence type="ECO:0000256" key="2">
    <source>
        <dbReference type="ARBA" id="ARBA00007441"/>
    </source>
</evidence>
<evidence type="ECO:0000313" key="9">
    <source>
        <dbReference type="Proteomes" id="UP000469325"/>
    </source>
</evidence>
<keyword evidence="5" id="KW-0663">Pyridoxal phosphate</keyword>
<dbReference type="GO" id="GO:0006520">
    <property type="term" value="P:amino acid metabolic process"/>
    <property type="evidence" value="ECO:0007669"/>
    <property type="project" value="InterPro"/>
</dbReference>
<reference evidence="8 9" key="1">
    <citation type="submission" date="2019-08" db="EMBL/GenBank/DDBJ databases">
        <title>In-depth cultivation of the pig gut microbiome towards novel bacterial diversity and tailored functional studies.</title>
        <authorList>
            <person name="Wylensek D."/>
            <person name="Hitch T.C.A."/>
            <person name="Clavel T."/>
        </authorList>
    </citation>
    <scope>NUCLEOTIDE SEQUENCE [LARGE SCALE GENOMIC DNA]</scope>
    <source>
        <strain evidence="8 9">CA-Schmier-601-WT-1</strain>
    </source>
</reference>
<dbReference type="GO" id="GO:0030170">
    <property type="term" value="F:pyridoxal phosphate binding"/>
    <property type="evidence" value="ECO:0007669"/>
    <property type="project" value="InterPro"/>
</dbReference>
<evidence type="ECO:0000256" key="3">
    <source>
        <dbReference type="ARBA" id="ARBA00022576"/>
    </source>
</evidence>
<dbReference type="CDD" id="cd00609">
    <property type="entry name" value="AAT_like"/>
    <property type="match status" value="1"/>
</dbReference>
<feature type="domain" description="Aminotransferase class I/classII large" evidence="7">
    <location>
        <begin position="30"/>
        <end position="374"/>
    </location>
</feature>
<evidence type="ECO:0000256" key="5">
    <source>
        <dbReference type="ARBA" id="ARBA00022898"/>
    </source>
</evidence>
<dbReference type="Gene3D" id="3.40.640.10">
    <property type="entry name" value="Type I PLP-dependent aspartate aminotransferase-like (Major domain)"/>
    <property type="match status" value="1"/>
</dbReference>
<dbReference type="AlphaFoldDB" id="A0A6N7XCG2"/>
<keyword evidence="3 6" id="KW-0032">Aminotransferase</keyword>
<gene>
    <name evidence="8" type="ORF">FYJ68_07935</name>
</gene>
<comment type="cofactor">
    <cofactor evidence="1 6">
        <name>pyridoxal 5'-phosphate</name>
        <dbReference type="ChEBI" id="CHEBI:597326"/>
    </cofactor>
</comment>
<dbReference type="InterPro" id="IPR015424">
    <property type="entry name" value="PyrdxlP-dep_Trfase"/>
</dbReference>
<evidence type="ECO:0000313" key="8">
    <source>
        <dbReference type="EMBL" id="MST73037.1"/>
    </source>
</evidence>
<dbReference type="InterPro" id="IPR004839">
    <property type="entry name" value="Aminotransferase_I/II_large"/>
</dbReference>
<name>A0A6N7XCG2_9ACTN</name>
<evidence type="ECO:0000259" key="7">
    <source>
        <dbReference type="Pfam" id="PF00155"/>
    </source>
</evidence>
<dbReference type="RefSeq" id="WP_154435679.1">
    <property type="nucleotide sequence ID" value="NZ_VUNC01000006.1"/>
</dbReference>
<dbReference type="InterPro" id="IPR015421">
    <property type="entry name" value="PyrdxlP-dep_Trfase_major"/>
</dbReference>
<dbReference type="Pfam" id="PF00155">
    <property type="entry name" value="Aminotran_1_2"/>
    <property type="match status" value="1"/>
</dbReference>
<dbReference type="EC" id="2.6.1.-" evidence="6"/>
<dbReference type="InterPro" id="IPR004838">
    <property type="entry name" value="NHTrfase_class1_PyrdxlP-BS"/>
</dbReference>
<proteinExistence type="inferred from homology"/>
<keyword evidence="9" id="KW-1185">Reference proteome</keyword>
<dbReference type="Proteomes" id="UP000469325">
    <property type="component" value="Unassembled WGS sequence"/>
</dbReference>
<organism evidence="8 9">
    <name type="scientific">Olsenella porci</name>
    <dbReference type="NCBI Taxonomy" id="2652279"/>
    <lineage>
        <taxon>Bacteria</taxon>
        <taxon>Bacillati</taxon>
        <taxon>Actinomycetota</taxon>
        <taxon>Coriobacteriia</taxon>
        <taxon>Coriobacteriales</taxon>
        <taxon>Atopobiaceae</taxon>
        <taxon>Olsenella</taxon>
    </lineage>
</organism>
<dbReference type="GO" id="GO:0008483">
    <property type="term" value="F:transaminase activity"/>
    <property type="evidence" value="ECO:0007669"/>
    <property type="project" value="UniProtKB-KW"/>
</dbReference>
<evidence type="ECO:0000256" key="1">
    <source>
        <dbReference type="ARBA" id="ARBA00001933"/>
    </source>
</evidence>
<dbReference type="PANTHER" id="PTHR46383:SF3">
    <property type="entry name" value="ASPARTATE AMINOTRANSFERASE-RELATED"/>
    <property type="match status" value="1"/>
</dbReference>
<comment type="caution">
    <text evidence="8">The sequence shown here is derived from an EMBL/GenBank/DDBJ whole genome shotgun (WGS) entry which is preliminary data.</text>
</comment>
<dbReference type="InterPro" id="IPR015422">
    <property type="entry name" value="PyrdxlP-dep_Trfase_small"/>
</dbReference>
<dbReference type="Gene3D" id="3.90.1150.10">
    <property type="entry name" value="Aspartate Aminotransferase, domain 1"/>
    <property type="match status" value="1"/>
</dbReference>
<dbReference type="InterPro" id="IPR050596">
    <property type="entry name" value="AspAT/PAT-like"/>
</dbReference>
<protein>
    <recommendedName>
        <fullName evidence="6">Aminotransferase</fullName>
        <ecNumber evidence="6">2.6.1.-</ecNumber>
    </recommendedName>
</protein>
<sequence>MALTINPRLRGLAPSGIRRFSALAAKTPGCVSLTLGEPGEGTPPAIRDRVGEDLAAGLTHYPPNNGFSWLREAIASSEAARGVSPEVATPDNVIATVGATEALFVALSTILEPGDEVIVPTPAFSLYGSIASLLGARVVELDTEPAGYQVDSAALGRAVTPRTKAVVLCSPNNPTGCVLDAASLSAVSDTARDHDLFVVCDDVYRLLSYDGEAPSFAPAHPELADRTLVVGSFSKPWAMTGWRMGWLLGPSWIMGQAAKVHQFAVSSIPAFVQHAGVEALGTDVGQMRESYRRRRDRVVVALGQMGLPTPRPRGAFYAFPDVREFGLTSEEFCERAIREAGVALVPGAFFGGEGHVRLSYACDDHTLDEGLARLECFVNELREGEASHARA</sequence>
<dbReference type="EMBL" id="VUNC01000006">
    <property type="protein sequence ID" value="MST73037.1"/>
    <property type="molecule type" value="Genomic_DNA"/>
</dbReference>
<evidence type="ECO:0000256" key="6">
    <source>
        <dbReference type="RuleBase" id="RU000481"/>
    </source>
</evidence>
<dbReference type="PANTHER" id="PTHR46383">
    <property type="entry name" value="ASPARTATE AMINOTRANSFERASE"/>
    <property type="match status" value="1"/>
</dbReference>
<keyword evidence="4 6" id="KW-0808">Transferase</keyword>
<dbReference type="PROSITE" id="PS00105">
    <property type="entry name" value="AA_TRANSFER_CLASS_1"/>
    <property type="match status" value="1"/>
</dbReference>
<accession>A0A6N7XCG2</accession>
<dbReference type="SUPFAM" id="SSF53383">
    <property type="entry name" value="PLP-dependent transferases"/>
    <property type="match status" value="1"/>
</dbReference>
<evidence type="ECO:0000256" key="4">
    <source>
        <dbReference type="ARBA" id="ARBA00022679"/>
    </source>
</evidence>
<comment type="similarity">
    <text evidence="2 6">Belongs to the class-I pyridoxal-phosphate-dependent aminotransferase family.</text>
</comment>